<evidence type="ECO:0000313" key="2">
    <source>
        <dbReference type="Proteomes" id="UP001175227"/>
    </source>
</evidence>
<comment type="caution">
    <text evidence="1">The sequence shown here is derived from an EMBL/GenBank/DDBJ whole genome shotgun (WGS) entry which is preliminary data.</text>
</comment>
<organism evidence="1 2">
    <name type="scientific">Armillaria novae-zelandiae</name>
    <dbReference type="NCBI Taxonomy" id="153914"/>
    <lineage>
        <taxon>Eukaryota</taxon>
        <taxon>Fungi</taxon>
        <taxon>Dikarya</taxon>
        <taxon>Basidiomycota</taxon>
        <taxon>Agaricomycotina</taxon>
        <taxon>Agaricomycetes</taxon>
        <taxon>Agaricomycetidae</taxon>
        <taxon>Agaricales</taxon>
        <taxon>Marasmiineae</taxon>
        <taxon>Physalacriaceae</taxon>
        <taxon>Armillaria</taxon>
    </lineage>
</organism>
<sequence>MWWDLLPLDFGPCPPTKGEIFSALHYAFLAESGYKLRPKYGPDGSHHLGKQRATYVAKTTHQSQHYWIMDAIHAFDGRRLTLKGISKSKHPHEIPIGRFLTSGTLAVDPKNDYAPIYEVLQLPLDDDIEIIVMPQLHLFDSPASDSVGELLERFREIFELHRKGFSPVSPWLAPDCSSLIVAVAPARTSDIGHAEMTIDDPSLRPFYALTPDQLAAYNFFGTL</sequence>
<name>A0AA39NS67_9AGAR</name>
<proteinExistence type="predicted"/>
<evidence type="ECO:0000313" key="1">
    <source>
        <dbReference type="EMBL" id="KAK0470528.1"/>
    </source>
</evidence>
<dbReference type="AlphaFoldDB" id="A0AA39NS67"/>
<dbReference type="EMBL" id="JAUEPR010000063">
    <property type="protein sequence ID" value="KAK0470528.1"/>
    <property type="molecule type" value="Genomic_DNA"/>
</dbReference>
<protein>
    <submittedName>
        <fullName evidence="1">Uncharacterized protein</fullName>
    </submittedName>
</protein>
<dbReference type="Proteomes" id="UP001175227">
    <property type="component" value="Unassembled WGS sequence"/>
</dbReference>
<reference evidence="1" key="1">
    <citation type="submission" date="2023-06" db="EMBL/GenBank/DDBJ databases">
        <authorList>
            <consortium name="Lawrence Berkeley National Laboratory"/>
            <person name="Ahrendt S."/>
            <person name="Sahu N."/>
            <person name="Indic B."/>
            <person name="Wong-Bajracharya J."/>
            <person name="Merenyi Z."/>
            <person name="Ke H.-M."/>
            <person name="Monk M."/>
            <person name="Kocsube S."/>
            <person name="Drula E."/>
            <person name="Lipzen A."/>
            <person name="Balint B."/>
            <person name="Henrissat B."/>
            <person name="Andreopoulos B."/>
            <person name="Martin F.M."/>
            <person name="Harder C.B."/>
            <person name="Rigling D."/>
            <person name="Ford K.L."/>
            <person name="Foster G.D."/>
            <person name="Pangilinan J."/>
            <person name="Papanicolaou A."/>
            <person name="Barry K."/>
            <person name="LaButti K."/>
            <person name="Viragh M."/>
            <person name="Koriabine M."/>
            <person name="Yan M."/>
            <person name="Riley R."/>
            <person name="Champramary S."/>
            <person name="Plett K.L."/>
            <person name="Tsai I.J."/>
            <person name="Slot J."/>
            <person name="Sipos G."/>
            <person name="Plett J."/>
            <person name="Nagy L.G."/>
            <person name="Grigoriev I.V."/>
        </authorList>
    </citation>
    <scope>NUCLEOTIDE SEQUENCE</scope>
    <source>
        <strain evidence="1">ICMP 16352</strain>
    </source>
</reference>
<accession>A0AA39NS67</accession>
<keyword evidence="2" id="KW-1185">Reference proteome</keyword>
<gene>
    <name evidence="1" type="ORF">IW261DRAFT_1597831</name>
</gene>